<feature type="compositionally biased region" description="Low complexity" evidence="1">
    <location>
        <begin position="502"/>
        <end position="514"/>
    </location>
</feature>
<feature type="region of interest" description="Disordered" evidence="1">
    <location>
        <begin position="489"/>
        <end position="916"/>
    </location>
</feature>
<sequence>MNALISVPQNDPKYKERCNTRNSILDQYGKVLPRVQRRLVTERVKPYHHPSTIHREVSRPQPLSTLAKRSAAENVLTRANFISNVLTKIGEVWEGKDGKPEPSPLKSPSASGLPLTSSHHPSTDLAEAFVGTPIKITSKRMTRILNLIARPSAQMSPEGLGLLQTPTTEVITRSMPSPVPAFSLKPSSLRGTAPELSLLQTPQVVKRARALAPTGPVFPGFTPQSILRSSLRPTPVGSPSASPGRSTTPPSRPKESRITFIEESKSTCHWSNGISAENGIRPLSCTSPLTKLGVEGWMGQPPEQEDEEEEEDVFTFVPQAQLLREVHESEEVGESCSSVHEVVEGKEEDVVGVAEISDASTHYIDTMMELHDTPTLEDPEEQEIEVVVVNVKPEVFPLFPICTGRQEQYEAPGEQEDVEPNFREVEAEVGLEFAEPNLGLEVLGPNLGQAVEEPDLRKVSGELDLGHVAGEPELGQEAGEPDLVQETFEADPGQEEGEPELGQEAGEPELGQEAFESDLGQDAWEPVLVQETFEADPGQEEGEPELGQEVGESDLGQEASEPDLGQEASEPDLGQEVSEPDLGQEAAEPDLKQEAGESDLRQEASVPDLRQEASVPDLGQEEGEPDLRQEASEPDLRQEASEPDLGQEASEPDLGQEASEPDLGQEASEPDLGQEASEPDLGQEASESDLGQEASEPDLGQEASEPDLGQEAPEPDLGQGAPEPDLGQGAPEPDLGQGAPEPDLGQGAPEPDLGQEAPEPDLGQEAPEPDLGQEAPEPDLGQEAPEPDLGQEAPEPDLGQEAPEPDLGQEAPEPDLGQEAPEPDLGQEASEPDLGQEVSEPCVAEQIPVKEEAEPMLEQEEAEPMLEQEKAEQIPKQEDAGKSPELEEVEQNLEQEEMEKRSPEQAQMQYSLEQEEAKQCTEHIGLDEFVEHHLFGNDLSAPLTRSSIRQASQAWATSSDSECSFDARKEAAVTVGPFSPVLTSQKSVTSVSSGAATTTDSHSVVSLNDSEELSRASSEEDSDTTAEEEDSESDVEIIEEVDCNECQKQPQQEPPLGQGYLQEQASAVLSVLTPDVQLEVTTPFNFQQAVGAVGEEEELDIVDLEAQDREEPMCYTELRPSDTLLVPLEPVDEQHLDLHKLEDAREPEVPYTDGSDGLTLMLEAESLENRLTESLKDSDGPLLIMHLPHPGRTQLQQHVCSQEVLCLNKVNADSCEGMSLLPAQPCGLMTQPSKELAIMETNDEELLHNVVSTSQEPIHCEAQMVEEGLMLIKSKGLAISTKESKAIRVVEEPDEKRKKEGSACLLEEETTRLISEVKLAPSGEESESDFVVQVAEPGPVMEVVVPVPVVKGVEHVPAVVTVELATVFEQAEPTIVEEEAQPGTLTEEAVSRAVVEEVESGAVVEEAVTGAVVEEAESGAVVESPAVFEEVTPALVVKEAEPAPEVEEMDSVPVYSGVHLGVNSDQPRPTKSMEEAELRDTSVDVGSKIRCAAATEKHWTTRQRKTITFPSPRDEAKSNMQSAEEKPTRITRQTKHEQDSQILLTPRRSTRIGIEPTPQKEDKAIDSKTKSTKKQTPQKTPPRRGTRRTRNSHLNIEDIQDTEESIEIELPSLPSSRTRMSVMEVPESETPALLEAKAEPLRSSGMMTRKSSRGLFLALETTQDQIMRSEREGATPKMSQRTVSRGSVVEQCKGSSAAAEELPPPNISRRMTRSSLCTHLAASKGEEKEEHLILRTPLNVETEVANALMERLKDEVAKGSRGRETSDSGTTIVRARKRGTRAPSPPFAMAEELLLDRRGRGLEADMKNQTQSKAQLASRRTRVSKASETDSSPPRDSFLSSPPQTRRKIKGDATASLQNRTRSRKERQHLAKRTFHETL</sequence>
<name>A0A9Q1IWN7_SYNKA</name>
<feature type="compositionally biased region" description="Basic and acidic residues" evidence="1">
    <location>
        <begin position="1755"/>
        <end position="1766"/>
    </location>
</feature>
<feature type="region of interest" description="Disordered" evidence="1">
    <location>
        <begin position="993"/>
        <end position="1035"/>
    </location>
</feature>
<feature type="compositionally biased region" description="Polar residues" evidence="1">
    <location>
        <begin position="106"/>
        <end position="120"/>
    </location>
</feature>
<feature type="region of interest" description="Disordered" evidence="1">
    <location>
        <begin position="1461"/>
        <end position="1481"/>
    </location>
</feature>
<gene>
    <name evidence="2" type="ORF">SKAU_G00194280</name>
</gene>
<feature type="compositionally biased region" description="Acidic residues" evidence="1">
    <location>
        <begin position="533"/>
        <end position="546"/>
    </location>
</feature>
<feature type="compositionally biased region" description="Acidic residues" evidence="1">
    <location>
        <begin position="1019"/>
        <end position="1035"/>
    </location>
</feature>
<dbReference type="OrthoDB" id="20729at2759"/>
<evidence type="ECO:0000313" key="3">
    <source>
        <dbReference type="Proteomes" id="UP001152622"/>
    </source>
</evidence>
<evidence type="ECO:0000313" key="2">
    <source>
        <dbReference type="EMBL" id="KAJ8356634.1"/>
    </source>
</evidence>
<keyword evidence="3" id="KW-1185">Reference proteome</keyword>
<feature type="region of interest" description="Disordered" evidence="1">
    <location>
        <begin position="1803"/>
        <end position="1879"/>
    </location>
</feature>
<evidence type="ECO:0000256" key="1">
    <source>
        <dbReference type="SAM" id="MobiDB-lite"/>
    </source>
</evidence>
<proteinExistence type="predicted"/>
<dbReference type="Proteomes" id="UP001152622">
    <property type="component" value="Chromosome 6"/>
</dbReference>
<feature type="compositionally biased region" description="Basic and acidic residues" evidence="1">
    <location>
        <begin position="1558"/>
        <end position="1569"/>
    </location>
</feature>
<organism evidence="2 3">
    <name type="scientific">Synaphobranchus kaupii</name>
    <name type="common">Kaup's arrowtooth eel</name>
    <dbReference type="NCBI Taxonomy" id="118154"/>
    <lineage>
        <taxon>Eukaryota</taxon>
        <taxon>Metazoa</taxon>
        <taxon>Chordata</taxon>
        <taxon>Craniata</taxon>
        <taxon>Vertebrata</taxon>
        <taxon>Euteleostomi</taxon>
        <taxon>Actinopterygii</taxon>
        <taxon>Neopterygii</taxon>
        <taxon>Teleostei</taxon>
        <taxon>Anguilliformes</taxon>
        <taxon>Synaphobranchidae</taxon>
        <taxon>Synaphobranchus</taxon>
    </lineage>
</organism>
<feature type="compositionally biased region" description="Acidic residues" evidence="1">
    <location>
        <begin position="489"/>
        <end position="501"/>
    </location>
</feature>
<feature type="compositionally biased region" description="Basic and acidic residues" evidence="1">
    <location>
        <begin position="625"/>
        <end position="640"/>
    </location>
</feature>
<feature type="region of interest" description="Disordered" evidence="1">
    <location>
        <begin position="1755"/>
        <end position="1788"/>
    </location>
</feature>
<feature type="region of interest" description="Disordered" evidence="1">
    <location>
        <begin position="222"/>
        <end position="256"/>
    </location>
</feature>
<feature type="region of interest" description="Disordered" evidence="1">
    <location>
        <begin position="1670"/>
        <end position="1710"/>
    </location>
</feature>
<feature type="compositionally biased region" description="Acidic residues" evidence="1">
    <location>
        <begin position="886"/>
        <end position="897"/>
    </location>
</feature>
<accession>A0A9Q1IWN7</accession>
<comment type="caution">
    <text evidence="2">The sequence shown here is derived from an EMBL/GenBank/DDBJ whole genome shotgun (WGS) entry which is preliminary data.</text>
</comment>
<dbReference type="PANTHER" id="PTHR21583">
    <property type="entry name" value="ELYS PROTEIN"/>
    <property type="match status" value="1"/>
</dbReference>
<feature type="compositionally biased region" description="Acidic residues" evidence="1">
    <location>
        <begin position="854"/>
        <end position="866"/>
    </location>
</feature>
<feature type="compositionally biased region" description="Basic and acidic residues" evidence="1">
    <location>
        <begin position="1471"/>
        <end position="1481"/>
    </location>
</feature>
<feature type="compositionally biased region" description="Low complexity" evidence="1">
    <location>
        <begin position="237"/>
        <end position="249"/>
    </location>
</feature>
<feature type="compositionally biased region" description="Basic residues" evidence="1">
    <location>
        <begin position="1581"/>
        <end position="1591"/>
    </location>
</feature>
<feature type="compositionally biased region" description="Polar residues" evidence="1">
    <location>
        <begin position="222"/>
        <end position="232"/>
    </location>
</feature>
<feature type="compositionally biased region" description="Basic and acidic residues" evidence="1">
    <location>
        <begin position="867"/>
        <end position="885"/>
    </location>
</feature>
<feature type="compositionally biased region" description="Basic residues" evidence="1">
    <location>
        <begin position="1861"/>
        <end position="1873"/>
    </location>
</feature>
<reference evidence="2" key="1">
    <citation type="journal article" date="2023" name="Science">
        <title>Genome structures resolve the early diversification of teleost fishes.</title>
        <authorList>
            <person name="Parey E."/>
            <person name="Louis A."/>
            <person name="Montfort J."/>
            <person name="Bouchez O."/>
            <person name="Roques C."/>
            <person name="Iampietro C."/>
            <person name="Lluch J."/>
            <person name="Castinel A."/>
            <person name="Donnadieu C."/>
            <person name="Desvignes T."/>
            <person name="Floi Bucao C."/>
            <person name="Jouanno E."/>
            <person name="Wen M."/>
            <person name="Mejri S."/>
            <person name="Dirks R."/>
            <person name="Jansen H."/>
            <person name="Henkel C."/>
            <person name="Chen W.J."/>
            <person name="Zahm M."/>
            <person name="Cabau C."/>
            <person name="Klopp C."/>
            <person name="Thompson A.W."/>
            <person name="Robinson-Rechavi M."/>
            <person name="Braasch I."/>
            <person name="Lecointre G."/>
            <person name="Bobe J."/>
            <person name="Postlethwait J.H."/>
            <person name="Berthelot C."/>
            <person name="Roest Crollius H."/>
            <person name="Guiguen Y."/>
        </authorList>
    </citation>
    <scope>NUCLEOTIDE SEQUENCE</scope>
    <source>
        <strain evidence="2">WJC10195</strain>
    </source>
</reference>
<dbReference type="InterPro" id="IPR052620">
    <property type="entry name" value="ELYS/MEL-28_NucAsmblyFactor"/>
</dbReference>
<feature type="compositionally biased region" description="Basic and acidic residues" evidence="1">
    <location>
        <begin position="1512"/>
        <end position="1539"/>
    </location>
</feature>
<protein>
    <submittedName>
        <fullName evidence="2">Uncharacterized protein</fullName>
    </submittedName>
</protein>
<feature type="region of interest" description="Disordered" evidence="1">
    <location>
        <begin position="93"/>
        <end position="120"/>
    </location>
</feature>
<feature type="compositionally biased region" description="Polar residues" evidence="1">
    <location>
        <begin position="1824"/>
        <end position="1844"/>
    </location>
</feature>
<feature type="region of interest" description="Disordered" evidence="1">
    <location>
        <begin position="1497"/>
        <end position="1594"/>
    </location>
</feature>
<dbReference type="PANTHER" id="PTHR21583:SF8">
    <property type="entry name" value="PROTEIN ELYS"/>
    <property type="match status" value="1"/>
</dbReference>
<feature type="compositionally biased region" description="Basic and acidic residues" evidence="1">
    <location>
        <begin position="589"/>
        <end position="602"/>
    </location>
</feature>
<dbReference type="EMBL" id="JAINUF010000006">
    <property type="protein sequence ID" value="KAJ8356634.1"/>
    <property type="molecule type" value="Genomic_DNA"/>
</dbReference>